<organism evidence="3 4">
    <name type="scientific">Chromobacterium alticapitis</name>
    <dbReference type="NCBI Taxonomy" id="2073169"/>
    <lineage>
        <taxon>Bacteria</taxon>
        <taxon>Pseudomonadati</taxon>
        <taxon>Pseudomonadota</taxon>
        <taxon>Betaproteobacteria</taxon>
        <taxon>Neisseriales</taxon>
        <taxon>Chromobacteriaceae</taxon>
        <taxon>Chromobacterium</taxon>
    </lineage>
</organism>
<feature type="chain" id="PRO_5015602520" evidence="1">
    <location>
        <begin position="23"/>
        <end position="251"/>
    </location>
</feature>
<keyword evidence="1" id="KW-0732">Signal</keyword>
<evidence type="ECO:0000313" key="4">
    <source>
        <dbReference type="Proteomes" id="UP000237082"/>
    </source>
</evidence>
<protein>
    <submittedName>
        <fullName evidence="3">ABC transporter substrate-binding protein</fullName>
    </submittedName>
</protein>
<evidence type="ECO:0000259" key="2">
    <source>
        <dbReference type="SMART" id="SM00062"/>
    </source>
</evidence>
<dbReference type="SMART" id="SM00062">
    <property type="entry name" value="PBPb"/>
    <property type="match status" value="1"/>
</dbReference>
<dbReference type="AlphaFoldDB" id="A0A2S5DCP2"/>
<feature type="domain" description="Solute-binding protein family 3/N-terminal" evidence="2">
    <location>
        <begin position="24"/>
        <end position="251"/>
    </location>
</feature>
<sequence length="251" mass="27932">MPIVNNRWRLLSLALIASAASAAPLRIGVADTDAPPIAILSGDGNAITGGLTRDLGGLLAEELGLKPQFVILARKRVEPAIEDGKVDLICNANPDWYSNSARLGWSHEIYPLTERVLSLKGMPPVRQFDDLAGKRIGTQHGYHYPELEYLWTSNRSSRETEARFDLLFKSLEKRLSDVAIVTEFIYVWWARGHAQEASAFKLHPLVVSSQPTMCALSPKSPIKLDQLNRAVDRLHKNGKLKAMLTHYQAQE</sequence>
<keyword evidence="4" id="KW-1185">Reference proteome</keyword>
<dbReference type="Gene3D" id="3.40.190.10">
    <property type="entry name" value="Periplasmic binding protein-like II"/>
    <property type="match status" value="2"/>
</dbReference>
<dbReference type="Pfam" id="PF00497">
    <property type="entry name" value="SBP_bac_3"/>
    <property type="match status" value="1"/>
</dbReference>
<evidence type="ECO:0000256" key="1">
    <source>
        <dbReference type="SAM" id="SignalP"/>
    </source>
</evidence>
<dbReference type="OrthoDB" id="8581336at2"/>
<dbReference type="SUPFAM" id="SSF53850">
    <property type="entry name" value="Periplasmic binding protein-like II"/>
    <property type="match status" value="1"/>
</dbReference>
<dbReference type="Proteomes" id="UP000237082">
    <property type="component" value="Unassembled WGS sequence"/>
</dbReference>
<proteinExistence type="predicted"/>
<name>A0A2S5DCP2_9NEIS</name>
<dbReference type="RefSeq" id="WP_103903784.1">
    <property type="nucleotide sequence ID" value="NZ_PQWB01000089.1"/>
</dbReference>
<accession>A0A2S5DCP2</accession>
<dbReference type="EMBL" id="PQWB01000089">
    <property type="protein sequence ID" value="POZ60855.1"/>
    <property type="molecule type" value="Genomic_DNA"/>
</dbReference>
<feature type="signal peptide" evidence="1">
    <location>
        <begin position="1"/>
        <end position="22"/>
    </location>
</feature>
<reference evidence="4" key="1">
    <citation type="submission" date="2018-02" db="EMBL/GenBank/DDBJ databases">
        <authorList>
            <person name="O'Hara-Hanley K."/>
            <person name="Soby S."/>
        </authorList>
    </citation>
    <scope>NUCLEOTIDE SEQUENCE [LARGE SCALE GENOMIC DNA]</scope>
    <source>
        <strain evidence="4">MWU14-2602</strain>
    </source>
</reference>
<evidence type="ECO:0000313" key="3">
    <source>
        <dbReference type="EMBL" id="POZ60855.1"/>
    </source>
</evidence>
<gene>
    <name evidence="3" type="ORF">C2I19_16665</name>
</gene>
<dbReference type="InterPro" id="IPR001638">
    <property type="entry name" value="Solute-binding_3/MltF_N"/>
</dbReference>
<comment type="caution">
    <text evidence="3">The sequence shown here is derived from an EMBL/GenBank/DDBJ whole genome shotgun (WGS) entry which is preliminary data.</text>
</comment>